<proteinExistence type="predicted"/>
<evidence type="ECO:0000313" key="1">
    <source>
        <dbReference type="EMBL" id="MCK9878157.1"/>
    </source>
</evidence>
<dbReference type="CDD" id="cd15482">
    <property type="entry name" value="Sialidase_non-viral"/>
    <property type="match status" value="1"/>
</dbReference>
<comment type="caution">
    <text evidence="1">The sequence shown here is derived from an EMBL/GenBank/DDBJ whole genome shotgun (WGS) entry which is preliminary data.</text>
</comment>
<evidence type="ECO:0000313" key="2">
    <source>
        <dbReference type="Proteomes" id="UP001201873"/>
    </source>
</evidence>
<dbReference type="Proteomes" id="UP001201873">
    <property type="component" value="Unassembled WGS sequence"/>
</dbReference>
<dbReference type="InterPro" id="IPR015943">
    <property type="entry name" value="WD40/YVTN_repeat-like_dom_sf"/>
</dbReference>
<sequence>MYPTGFKDVSPSIQISRTGALFIARATGGVLRSIDNGRHWTSVPVPDLANGDSHSVGVHGFVHIDARTDRIYYLTSMAAASCGGTSGSVVSWSDNLGATWTGRTIACDTYDWGKIVTGPAPRGNLYPSAIYFLGVGIHLVGGQRFVYRSLDGGATFQRMDRIASATTEGGIGVTASDGTIYFDYPEFTLFDPTRFQNTTYPWIPENNCRQMIAVSQDYGVTWRQQPVPGSLACGELSGAQRVAVDRAGTVYSVWVDDTDTQVHMSLSRDHARTWTAPINVMAPGTTFSLATANIVAGEAGHIAIAGLQMTVPTRPTSPPNFPGLYYGPAHAIVTQSWNATAASPRFTTVDLDSTGDLTIGDGKLGNEVNASLAVSPTGVGWAVFSRGTNGPMDPGDINAVRFFPR</sequence>
<keyword evidence="1" id="KW-0378">Hydrolase</keyword>
<accession>A0ABT0K3S3</accession>
<dbReference type="SUPFAM" id="SSF110296">
    <property type="entry name" value="Oligoxyloglucan reducing end-specific cellobiohydrolase"/>
    <property type="match status" value="1"/>
</dbReference>
<name>A0ABT0K3S3_9ACTN</name>
<dbReference type="EMBL" id="JALKFT010000027">
    <property type="protein sequence ID" value="MCK9878157.1"/>
    <property type="molecule type" value="Genomic_DNA"/>
</dbReference>
<dbReference type="Gene3D" id="2.130.10.10">
    <property type="entry name" value="YVTN repeat-like/Quinoprotein amine dehydrogenase"/>
    <property type="match status" value="2"/>
</dbReference>
<dbReference type="RefSeq" id="WP_248826292.1">
    <property type="nucleotide sequence ID" value="NZ_JALKFT010000027.1"/>
</dbReference>
<organism evidence="1 2">
    <name type="scientific">Frankia umida</name>
    <dbReference type="NCBI Taxonomy" id="573489"/>
    <lineage>
        <taxon>Bacteria</taxon>
        <taxon>Bacillati</taxon>
        <taxon>Actinomycetota</taxon>
        <taxon>Actinomycetes</taxon>
        <taxon>Frankiales</taxon>
        <taxon>Frankiaceae</taxon>
        <taxon>Frankia</taxon>
    </lineage>
</organism>
<dbReference type="GO" id="GO:0016787">
    <property type="term" value="F:hydrolase activity"/>
    <property type="evidence" value="ECO:0007669"/>
    <property type="project" value="UniProtKB-KW"/>
</dbReference>
<reference evidence="1 2" key="1">
    <citation type="submission" date="2022-04" db="EMBL/GenBank/DDBJ databases">
        <title>Genome diversity in the genus Frankia.</title>
        <authorList>
            <person name="Carlos-Shanley C."/>
            <person name="Hahn D."/>
        </authorList>
    </citation>
    <scope>NUCLEOTIDE SEQUENCE [LARGE SCALE GENOMIC DNA]</scope>
    <source>
        <strain evidence="1 2">Ag45/Mut15</strain>
    </source>
</reference>
<gene>
    <name evidence="1" type="ORF">MXD59_20700</name>
</gene>
<protein>
    <submittedName>
        <fullName evidence="1">Glycoside hydrolase</fullName>
    </submittedName>
</protein>
<keyword evidence="2" id="KW-1185">Reference proteome</keyword>